<evidence type="ECO:0000256" key="14">
    <source>
        <dbReference type="ARBA" id="ARBA00023136"/>
    </source>
</evidence>
<dbReference type="InterPro" id="IPR056759">
    <property type="entry name" value="DYH2-5-8_CC"/>
</dbReference>
<evidence type="ECO:0000256" key="8">
    <source>
        <dbReference type="ARBA" id="ARBA00022741"/>
    </source>
</evidence>
<dbReference type="GO" id="GO:0030286">
    <property type="term" value="C:dynein complex"/>
    <property type="evidence" value="ECO:0007669"/>
    <property type="project" value="UniProtKB-KW"/>
</dbReference>
<feature type="domain" description="AAA+ ATPase" evidence="19">
    <location>
        <begin position="1421"/>
        <end position="1567"/>
    </location>
</feature>
<evidence type="ECO:0000256" key="13">
    <source>
        <dbReference type="ARBA" id="ARBA00023069"/>
    </source>
</evidence>
<dbReference type="GO" id="GO:0007018">
    <property type="term" value="P:microtubule-based movement"/>
    <property type="evidence" value="ECO:0007669"/>
    <property type="project" value="InterPro"/>
</dbReference>
<evidence type="ECO:0000256" key="17">
    <source>
        <dbReference type="ARBA" id="ARBA00023273"/>
    </source>
</evidence>
<dbReference type="Pfam" id="PF21264">
    <property type="entry name" value="DYNC2H1_AAA_dom"/>
    <property type="match status" value="1"/>
</dbReference>
<dbReference type="SMART" id="SM00382">
    <property type="entry name" value="AAA"/>
    <property type="match status" value="2"/>
</dbReference>
<keyword evidence="14" id="KW-0472">Membrane</keyword>
<evidence type="ECO:0000256" key="6">
    <source>
        <dbReference type="ARBA" id="ARBA00022490"/>
    </source>
</evidence>
<evidence type="ECO:0000256" key="16">
    <source>
        <dbReference type="ARBA" id="ARBA00023212"/>
    </source>
</evidence>
<dbReference type="FunFam" id="3.40.50.300:FF:000071">
    <property type="entry name" value="Cytoplasmic dynein heavy chain 1"/>
    <property type="match status" value="1"/>
</dbReference>
<dbReference type="InterPro" id="IPR043157">
    <property type="entry name" value="Dynein_AAA1S"/>
</dbReference>
<evidence type="ECO:0000256" key="15">
    <source>
        <dbReference type="ARBA" id="ARBA00023175"/>
    </source>
</evidence>
<dbReference type="Gene3D" id="1.20.140.100">
    <property type="entry name" value="Dynein heavy chain, N-terminal domain 2"/>
    <property type="match status" value="1"/>
</dbReference>
<dbReference type="Gene3D" id="3.20.180.20">
    <property type="entry name" value="Dynein heavy chain, N-terminal domain 2"/>
    <property type="match status" value="1"/>
</dbReference>
<dbReference type="Pfam" id="PF25007">
    <property type="entry name" value="DYH2-5-8_CC"/>
    <property type="match status" value="1"/>
</dbReference>
<dbReference type="GO" id="GO:0005874">
    <property type="term" value="C:microtubule"/>
    <property type="evidence" value="ECO:0007669"/>
    <property type="project" value="UniProtKB-KW"/>
</dbReference>
<dbReference type="Pfam" id="PF08385">
    <property type="entry name" value="DHC_N1"/>
    <property type="match status" value="1"/>
</dbReference>
<keyword evidence="15" id="KW-0505">Motor protein</keyword>
<keyword evidence="12" id="KW-0175">Coiled coil</keyword>
<keyword evidence="5" id="KW-1003">Cell membrane</keyword>
<dbReference type="InterPro" id="IPR013594">
    <property type="entry name" value="Dynein_heavy_tail"/>
</dbReference>
<comment type="caution">
    <text evidence="20">The sequence shown here is derived from an EMBL/GenBank/DDBJ whole genome shotgun (WGS) entry which is preliminary data.</text>
</comment>
<dbReference type="InterPro" id="IPR027417">
    <property type="entry name" value="P-loop_NTPase"/>
</dbReference>
<evidence type="ECO:0000256" key="1">
    <source>
        <dbReference type="ARBA" id="ARBA00004202"/>
    </source>
</evidence>
<dbReference type="Pfam" id="PF12774">
    <property type="entry name" value="AAA_6"/>
    <property type="match status" value="1"/>
</dbReference>
<evidence type="ECO:0000256" key="12">
    <source>
        <dbReference type="ARBA" id="ARBA00023054"/>
    </source>
</evidence>
<evidence type="ECO:0000256" key="3">
    <source>
        <dbReference type="ARBA" id="ARBA00008887"/>
    </source>
</evidence>
<organism evidence="20 21">
    <name type="scientific">Megalurothrips usitatus</name>
    <name type="common">bean blossom thrips</name>
    <dbReference type="NCBI Taxonomy" id="439358"/>
    <lineage>
        <taxon>Eukaryota</taxon>
        <taxon>Metazoa</taxon>
        <taxon>Ecdysozoa</taxon>
        <taxon>Arthropoda</taxon>
        <taxon>Hexapoda</taxon>
        <taxon>Insecta</taxon>
        <taxon>Pterygota</taxon>
        <taxon>Neoptera</taxon>
        <taxon>Paraneoptera</taxon>
        <taxon>Thysanoptera</taxon>
        <taxon>Terebrantia</taxon>
        <taxon>Thripoidea</taxon>
        <taxon>Thripidae</taxon>
        <taxon>Megalurothrips</taxon>
    </lineage>
</organism>
<dbReference type="Gene3D" id="3.40.50.300">
    <property type="entry name" value="P-loop containing nucleotide triphosphate hydrolases"/>
    <property type="match status" value="2"/>
</dbReference>
<dbReference type="GO" id="GO:0030030">
    <property type="term" value="P:cell projection organization"/>
    <property type="evidence" value="ECO:0007669"/>
    <property type="project" value="UniProtKB-KW"/>
</dbReference>
<evidence type="ECO:0000256" key="4">
    <source>
        <dbReference type="ARBA" id="ARBA00022473"/>
    </source>
</evidence>
<keyword evidence="10" id="KW-0067">ATP-binding</keyword>
<protein>
    <recommendedName>
        <fullName evidence="18">Cytoplasmic dynein 2 heavy chain 1</fullName>
    </recommendedName>
</protein>
<dbReference type="Gene3D" id="1.20.58.1120">
    <property type="match status" value="1"/>
</dbReference>
<evidence type="ECO:0000256" key="2">
    <source>
        <dbReference type="ARBA" id="ARBA00004430"/>
    </source>
</evidence>
<dbReference type="PANTHER" id="PTHR45703:SF22">
    <property type="entry name" value="DYNEIN CYTOPLASMIC 2 HEAVY CHAIN 1"/>
    <property type="match status" value="1"/>
</dbReference>
<evidence type="ECO:0000259" key="19">
    <source>
        <dbReference type="SMART" id="SM00382"/>
    </source>
</evidence>
<keyword evidence="7" id="KW-0493">Microtubule</keyword>
<reference evidence="20" key="1">
    <citation type="submission" date="2022-12" db="EMBL/GenBank/DDBJ databases">
        <title>Chromosome-level genome assembly of the bean flower thrips Megalurothrips usitatus.</title>
        <authorList>
            <person name="Ma L."/>
            <person name="Liu Q."/>
            <person name="Li H."/>
            <person name="Cai W."/>
        </authorList>
    </citation>
    <scope>NUCLEOTIDE SEQUENCE</scope>
    <source>
        <strain evidence="20">Cailab_2022a</strain>
    </source>
</reference>
<keyword evidence="21" id="KW-1185">Reference proteome</keyword>
<dbReference type="InterPro" id="IPR049400">
    <property type="entry name" value="DYNC2H1_AAA_dom"/>
</dbReference>
<evidence type="ECO:0000256" key="7">
    <source>
        <dbReference type="ARBA" id="ARBA00022701"/>
    </source>
</evidence>
<evidence type="ECO:0000256" key="10">
    <source>
        <dbReference type="ARBA" id="ARBA00022840"/>
    </source>
</evidence>
<keyword evidence="8" id="KW-0547">Nucleotide-binding</keyword>
<evidence type="ECO:0000256" key="9">
    <source>
        <dbReference type="ARBA" id="ARBA00022794"/>
    </source>
</evidence>
<keyword evidence="16" id="KW-0206">Cytoskeleton</keyword>
<dbReference type="InterPro" id="IPR026983">
    <property type="entry name" value="DHC"/>
</dbReference>
<evidence type="ECO:0000256" key="11">
    <source>
        <dbReference type="ARBA" id="ARBA00023017"/>
    </source>
</evidence>
<dbReference type="FunFam" id="3.40.50.300:FF:000706">
    <property type="entry name" value="Cytoplasmic dynein 2 heavy chain 1"/>
    <property type="match status" value="1"/>
</dbReference>
<keyword evidence="6" id="KW-0963">Cytoplasm</keyword>
<dbReference type="InterPro" id="IPR003593">
    <property type="entry name" value="AAA+_ATPase"/>
</dbReference>
<gene>
    <name evidence="20" type="ORF">ONE63_008989</name>
</gene>
<dbReference type="InterPro" id="IPR042222">
    <property type="entry name" value="Dynein_2_N"/>
</dbReference>
<dbReference type="GO" id="GO:0045505">
    <property type="term" value="F:dynein intermediate chain binding"/>
    <property type="evidence" value="ECO:0007669"/>
    <property type="project" value="InterPro"/>
</dbReference>
<comment type="subcellular location">
    <subcellularLocation>
        <location evidence="1">Cell membrane</location>
        <topology evidence="1">Peripheral membrane protein</topology>
    </subcellularLocation>
    <subcellularLocation>
        <location evidence="2">Cytoplasm</location>
        <location evidence="2">Cytoskeleton</location>
        <location evidence="2">Cilium axoneme</location>
    </subcellularLocation>
</comment>
<keyword evidence="11" id="KW-0243">Dynein</keyword>
<evidence type="ECO:0000256" key="5">
    <source>
        <dbReference type="ARBA" id="ARBA00022475"/>
    </source>
</evidence>
<evidence type="ECO:0000256" key="18">
    <source>
        <dbReference type="ARBA" id="ARBA00023902"/>
    </source>
</evidence>
<dbReference type="GO" id="GO:0005930">
    <property type="term" value="C:axoneme"/>
    <property type="evidence" value="ECO:0007669"/>
    <property type="project" value="UniProtKB-SubCell"/>
</dbReference>
<dbReference type="PANTHER" id="PTHR45703">
    <property type="entry name" value="DYNEIN HEAVY CHAIN"/>
    <property type="match status" value="1"/>
</dbReference>
<dbReference type="Proteomes" id="UP001075354">
    <property type="component" value="Chromosome 7"/>
</dbReference>
<name>A0AAV7XJR5_9NEOP</name>
<keyword evidence="13" id="KW-0969">Cilium</keyword>
<dbReference type="Pfam" id="PF08393">
    <property type="entry name" value="DHC_N2"/>
    <property type="match status" value="1"/>
</dbReference>
<accession>A0AAV7XJR5</accession>
<keyword evidence="17" id="KW-0966">Cell projection</keyword>
<proteinExistence type="inferred from homology"/>
<evidence type="ECO:0000313" key="21">
    <source>
        <dbReference type="Proteomes" id="UP001075354"/>
    </source>
</evidence>
<dbReference type="EMBL" id="JAPTSV010000007">
    <property type="protein sequence ID" value="KAJ1525785.1"/>
    <property type="molecule type" value="Genomic_DNA"/>
</dbReference>
<keyword evidence="4" id="KW-0217">Developmental protein</keyword>
<dbReference type="GO" id="GO:0005886">
    <property type="term" value="C:plasma membrane"/>
    <property type="evidence" value="ECO:0007669"/>
    <property type="project" value="UniProtKB-SubCell"/>
</dbReference>
<evidence type="ECO:0000313" key="20">
    <source>
        <dbReference type="EMBL" id="KAJ1525785.1"/>
    </source>
</evidence>
<dbReference type="InterPro" id="IPR013602">
    <property type="entry name" value="Dynein_heavy_linker"/>
</dbReference>
<dbReference type="FunFam" id="3.20.180.20:FF:000002">
    <property type="entry name" value="Cytoplasmic dynein heavy chain 1"/>
    <property type="match status" value="1"/>
</dbReference>
<dbReference type="Gene3D" id="1.10.8.710">
    <property type="match status" value="1"/>
</dbReference>
<dbReference type="SUPFAM" id="SSF52540">
    <property type="entry name" value="P-loop containing nucleoside triphosphate hydrolases"/>
    <property type="match status" value="2"/>
</dbReference>
<dbReference type="InterPro" id="IPR035699">
    <property type="entry name" value="AAA_6"/>
</dbReference>
<dbReference type="GO" id="GO:0005524">
    <property type="term" value="F:ATP binding"/>
    <property type="evidence" value="ECO:0007669"/>
    <property type="project" value="UniProtKB-KW"/>
</dbReference>
<comment type="similarity">
    <text evidence="3">Belongs to the dynein heavy chain family.</text>
</comment>
<sequence length="2039" mass="232996">MENLMEVIGNSITQFIQAKLKDEDLWELPFTVVEEKLSQSVTACEKWIDTCKKLTSLYWPNHSLHAWSGKPYIPQHIQAFSKRLKEVLEMRTLHRQLTRLLSRQEQEELHTNRTFLPFQGISPLLVNPYTEPLWRAAVHQFQQSLHPTEERVASKLKIQLRSVNANTLQLLDEFKRYQELIHLDNVKRSLVPERENLLSLLLEYVHNTASNFGTAPKGNEVLDLPPVVSNIYWARQLEYKLSEIDKAGSKILNDLSAFTDLQRSLNSLTKEVQEYRSQQWEVWLEETRTAVSSKKLSLRTGEPVVYFEQGKLMYVNYNPELVSFVGEVRHIALLGYKIPVAILEAADLAKQFMRQAKSLQQVANFHNTIGDRMIASQRPMMLTTALGLARLVQEQSSVTWTNTTAVDAYINKLQTVVQKLARENNKLAAYHSQIASKVISLMDTDLLRQQQQWKEILKEIRGIMTQVEQEFSNMRSWRLHWDHQLYKALEYQYQSGLQNLNQHLTEIPIELVYRQQILQFRPPLEEIRMKYYGQLKRYLNIPNVFRGVSEMGDNSIFPVMIERNAHRFADVFAKAEELFGRLEALRERWIPWVALGAAPLEQLVDEHLHKWEDWDNNFKSSKSWGQQIAKLPSSDEKLECFSVSLAPVRAEIELQNRHYWDTLASSLQSSIVSESVAVEKFINDSTEALSKQPRTVDEIGEAKATYTEIIEKSSKVMASLEELQQKNKTLASWTREKVDQVARVTRSWDNFQALLNNHQLFLEQQVEGIKNTIKSQVDSFEEEVENFGLRWEQLKPRETSLLDGGPQLLVQSLEFLREKRSEWDEILKRKDKMLDDCKLFNLAIPEFQMCNKIEEDLKYHENIWSLFEEFNTGIESMSKEEWIIFRSKSYRFEEFLSVWEARLKSIPDKTSLTVRLLQDVEQYKSLLPLLKLVRGDMFSDKHWIEMLGILGIPSKPVENLVFGDFLLAKENIMSRAQELQALNSRASSEIVIRQALTELDIWEVEARFQLVTHRDSRGHIVMLIKDFQDILNKVGDNQSLLQSIKNSSNYDSFNDRVAVWEARLADIDYFLRNLNQIQRKWVYLEPIFGGGAVAVDGARFERLDRDFRYVMESVANDSKVTALCRVSNLHHTLTTLLDQLNRCQKNLNEYLEEKRSSFPRFYFVGDEDLLEILGQSRKQSVIQAHLKKLFAGINSVVFDGTGENDALCIIAMKSLDGEMVPLSNPVDISVSVEVWLQNLCLEMRRTLQQLTAECMRSNQNLDGGPDPLHFPSQVLCLSQSMIFTAQCEEAIQKGTLHSLLKSLMAQQDVYANVELSGVGEGSDDEGRVLELKQKALLVDIVHHVHIVEDLIESGVASLQDWCWQRQLRFYMGKDNKVVVKMVDAEFNYTYEYLGNAPKLVHTPLTDKCFLTLTQGMHMGLGGNPYGPAGTGKTESVKALGALLGRQVLVFNCDEGIDVVSMSRIFIGLVKCGAWGCFDEFNRLEEATLSAISMQIHPIQSAIKNHQSRVKIMENEVPLDTNAGIFVTLNPAGKGYGGRQKLPDNLKQLFRPVVMSEPDNELIAEVILYCEGFKNAKAIGKKLVEVFDLARKLLSPQKHYDWGLRALKTVLGGCGSMLRNWWSTSSNSSRGNAELSKETEMELAVQALRLNTLSKLLFRDCAAFDDLVRDVFPGIQFVSSGHERLTSILKESFAPLGLQYNERQQHKCIELYEQLQQRMGVVIVGPSGSGKTTLCRLLKYGLGQLGQVVRQHTVNPKAMPRSQLLGHIDLDTRQWMDGVLTMSAQRVYAEPPDIHSWVVCDGDVDPEWIESLNSVLDDNRLLTLPSGWRIQFGPNVNFIFETHDLSYASPATISRMGMILMSDEDIDIKGLITVWLAHQPERSQKVVSQLIEDYFHKALKWVTTQGELTLPGSIASLIHTGLSHLAGIENAPQFMVSLIRGLGSNLTLASRELFAKQVFDWFGEYPLDPAHILNCYYNAERGRLETYSLEGSTDAGSIDQILPLVHTANVKLTLSILTVWLQHDTLEPFILVGPPGCGKR</sequence>
<dbReference type="GO" id="GO:0051959">
    <property type="term" value="F:dynein light intermediate chain binding"/>
    <property type="evidence" value="ECO:0007669"/>
    <property type="project" value="InterPro"/>
</dbReference>
<dbReference type="InterPro" id="IPR042228">
    <property type="entry name" value="Dynein_linker_3"/>
</dbReference>
<feature type="domain" description="AAA+ ATPase" evidence="19">
    <location>
        <begin position="1716"/>
        <end position="1872"/>
    </location>
</feature>
<keyword evidence="9" id="KW-0970">Cilium biogenesis/degradation</keyword>